<reference evidence="2" key="3">
    <citation type="submission" date="2015-04" db="UniProtKB">
        <authorList>
            <consortium name="EnsemblPlants"/>
        </authorList>
    </citation>
    <scope>IDENTIFICATION</scope>
</reference>
<feature type="domain" description="DUF3615" evidence="1">
    <location>
        <begin position="116"/>
        <end position="193"/>
    </location>
</feature>
<dbReference type="EnsemblPlants" id="LPERR03G34150.1">
    <property type="protein sequence ID" value="LPERR03G34150.1"/>
    <property type="gene ID" value="LPERR03G34150"/>
</dbReference>
<keyword evidence="3" id="KW-1185">Reference proteome</keyword>
<name>A0A0D9W130_9ORYZ</name>
<dbReference type="Gramene" id="LPERR03G34150.1">
    <property type="protein sequence ID" value="LPERR03G34150.1"/>
    <property type="gene ID" value="LPERR03G34150"/>
</dbReference>
<dbReference type="eggNOG" id="ENOG502R3HV">
    <property type="taxonomic scope" value="Eukaryota"/>
</dbReference>
<dbReference type="InterPro" id="IPR022059">
    <property type="entry name" value="DUF3615"/>
</dbReference>
<dbReference type="AlphaFoldDB" id="A0A0D9W130"/>
<sequence>MGNRRGGDQPEAEAPAAKPFLVVLVRKGVKPPPLPTVCRENRLLKLKRAYALRNRKVFVTHTDKPNLAPPQYKKGAMAGEALGGGGGAALVARGDEGSGQEKEPRFNTSWQTPTCAKVALEHYNRLNEDQYEMVKALKSIPFTFNGIWLHVNFLAKLKGATHCPDLLPKFFFAEVKPEPDGVKGMSCVSCVQIDPGMQVWFMCIQ</sequence>
<dbReference type="Proteomes" id="UP000032180">
    <property type="component" value="Chromosome 3"/>
</dbReference>
<dbReference type="PANTHER" id="PTHR34710">
    <property type="entry name" value="OS03G0834100 PROTEIN"/>
    <property type="match status" value="1"/>
</dbReference>
<organism evidence="2 3">
    <name type="scientific">Leersia perrieri</name>
    <dbReference type="NCBI Taxonomy" id="77586"/>
    <lineage>
        <taxon>Eukaryota</taxon>
        <taxon>Viridiplantae</taxon>
        <taxon>Streptophyta</taxon>
        <taxon>Embryophyta</taxon>
        <taxon>Tracheophyta</taxon>
        <taxon>Spermatophyta</taxon>
        <taxon>Magnoliopsida</taxon>
        <taxon>Liliopsida</taxon>
        <taxon>Poales</taxon>
        <taxon>Poaceae</taxon>
        <taxon>BOP clade</taxon>
        <taxon>Oryzoideae</taxon>
        <taxon>Oryzeae</taxon>
        <taxon>Oryzinae</taxon>
        <taxon>Leersia</taxon>
    </lineage>
</organism>
<evidence type="ECO:0000313" key="3">
    <source>
        <dbReference type="Proteomes" id="UP000032180"/>
    </source>
</evidence>
<reference evidence="2 3" key="1">
    <citation type="submission" date="2012-08" db="EMBL/GenBank/DDBJ databases">
        <title>Oryza genome evolution.</title>
        <authorList>
            <person name="Wing R.A."/>
        </authorList>
    </citation>
    <scope>NUCLEOTIDE SEQUENCE</scope>
</reference>
<dbReference type="Pfam" id="PF12274">
    <property type="entry name" value="DUF3615"/>
    <property type="match status" value="1"/>
</dbReference>
<evidence type="ECO:0000259" key="1">
    <source>
        <dbReference type="Pfam" id="PF12274"/>
    </source>
</evidence>
<dbReference type="HOGENOM" id="CLU_094018_1_0_1"/>
<accession>A0A0D9W130</accession>
<protein>
    <recommendedName>
        <fullName evidence="1">DUF3615 domain-containing protein</fullName>
    </recommendedName>
</protein>
<evidence type="ECO:0000313" key="2">
    <source>
        <dbReference type="EnsemblPlants" id="LPERR03G34150.1"/>
    </source>
</evidence>
<proteinExistence type="predicted"/>
<reference evidence="3" key="2">
    <citation type="submission" date="2013-12" db="EMBL/GenBank/DDBJ databases">
        <authorList>
            <person name="Yu Y."/>
            <person name="Lee S."/>
            <person name="de Baynast K."/>
            <person name="Wissotski M."/>
            <person name="Liu L."/>
            <person name="Talag J."/>
            <person name="Goicoechea J."/>
            <person name="Angelova A."/>
            <person name="Jetty R."/>
            <person name="Kudrna D."/>
            <person name="Golser W."/>
            <person name="Rivera L."/>
            <person name="Zhang J."/>
            <person name="Wing R."/>
        </authorList>
    </citation>
    <scope>NUCLEOTIDE SEQUENCE</scope>
</reference>
<dbReference type="PANTHER" id="PTHR34710:SF15">
    <property type="entry name" value="OS03G0834100 PROTEIN"/>
    <property type="match status" value="1"/>
</dbReference>